<organism evidence="6 7">
    <name type="scientific">Pseudolycoriella hygida</name>
    <dbReference type="NCBI Taxonomy" id="35572"/>
    <lineage>
        <taxon>Eukaryota</taxon>
        <taxon>Metazoa</taxon>
        <taxon>Ecdysozoa</taxon>
        <taxon>Arthropoda</taxon>
        <taxon>Hexapoda</taxon>
        <taxon>Insecta</taxon>
        <taxon>Pterygota</taxon>
        <taxon>Neoptera</taxon>
        <taxon>Endopterygota</taxon>
        <taxon>Diptera</taxon>
        <taxon>Nematocera</taxon>
        <taxon>Sciaroidea</taxon>
        <taxon>Sciaridae</taxon>
        <taxon>Pseudolycoriella</taxon>
    </lineage>
</organism>
<evidence type="ECO:0000259" key="4">
    <source>
        <dbReference type="PROSITE" id="PS51189"/>
    </source>
</evidence>
<comment type="caution">
    <text evidence="6">The sequence shown here is derived from an EMBL/GenBank/DDBJ whole genome shotgun (WGS) entry which is preliminary data.</text>
</comment>
<protein>
    <submittedName>
        <fullName evidence="6">Transcription-associated protein 1</fullName>
    </submittedName>
</protein>
<dbReference type="OrthoDB" id="5570127at2759"/>
<dbReference type="InterPro" id="IPR003151">
    <property type="entry name" value="PIK-rel_kinase_FAT"/>
</dbReference>
<dbReference type="Pfam" id="PF00454">
    <property type="entry name" value="PI3_PI4_kinase"/>
    <property type="match status" value="1"/>
</dbReference>
<dbReference type="InterPro" id="IPR050517">
    <property type="entry name" value="DDR_Repair_Kinase"/>
</dbReference>
<dbReference type="PROSITE" id="PS50290">
    <property type="entry name" value="PI3_4_KINASE_3"/>
    <property type="match status" value="1"/>
</dbReference>
<dbReference type="SUPFAM" id="SSF48452">
    <property type="entry name" value="TPR-like"/>
    <property type="match status" value="1"/>
</dbReference>
<accession>A0A9Q0MJG9</accession>
<evidence type="ECO:0000313" key="7">
    <source>
        <dbReference type="Proteomes" id="UP001151699"/>
    </source>
</evidence>
<dbReference type="PANTHER" id="PTHR11139:SF1">
    <property type="entry name" value="TRANSFORMATION_TRANSCRIPTION DOMAIN-ASSOCIATED PROTEIN"/>
    <property type="match status" value="1"/>
</dbReference>
<dbReference type="CDD" id="cd05163">
    <property type="entry name" value="PIKK_TRRAP"/>
    <property type="match status" value="1"/>
</dbReference>
<dbReference type="GO" id="GO:0000124">
    <property type="term" value="C:SAGA complex"/>
    <property type="evidence" value="ECO:0007669"/>
    <property type="project" value="TreeGrafter"/>
</dbReference>
<dbReference type="InterPro" id="IPR011009">
    <property type="entry name" value="Kinase-like_dom_sf"/>
</dbReference>
<dbReference type="InterPro" id="IPR016024">
    <property type="entry name" value="ARM-type_fold"/>
</dbReference>
<dbReference type="Pfam" id="PF02259">
    <property type="entry name" value="FAT"/>
    <property type="match status" value="1"/>
</dbReference>
<dbReference type="Proteomes" id="UP001151699">
    <property type="component" value="Unassembled WGS sequence"/>
</dbReference>
<dbReference type="Pfam" id="PF20206">
    <property type="entry name" value="Tra1_ring"/>
    <property type="match status" value="1"/>
</dbReference>
<sequence>FLRDFLQNTVAQSYTCEWKRKAFFQFVQDFKNPDTSQDLLAKILTSVLIPSFAVSFEKGEGSKLVCGHNVSFVDEESNVVAVFIVQVIDPDRPFAHEDAVRIALLQFACLLVERAASHIHDGDANNKRQGNKLRRLMTFAWPCLLLKNCVDPAARYHGHLLLSHIIARLAIHKRIVIQVFYSLLKGHAIEARSVVRQALEVLTPALPLRMEDGNTMLTHWTKKIIIEEGHSMQQLFHILQLVVRHFKVYYPVRHHLVGHMINSIQRLGFSATATMDYRKLAVELAEVIIKWELQRIKEETDPIDENESNIEVKYSATGAVTRTAPDDNDNRKKLATESGEPIASTSSAVVKVEGASKAIERVHCDTVLNFLMRLACQVNEATTAIGTISPGESLSRRCVTLVKMAMKPEVWPHTCDLKLSWMDKLFATVHSQQQNYGNICTALELLTFLLGVMKKDQILATFKPMKQGLSACVTCTNTRVTKLMHGLLSRLMAIFPTDSHHKQEELETLYATVSKMIFEGLSAYDKDPQASPSSLFGTLMILKAACMNNPSYIDRIIMPFMRLLHRLTNKEHLQINTNTAAQQGDGTNTSTVAIELLLLSLDLVKNRVVVMGVEMRKLFIGNILVGLIEKSPDVKVMKSIVKIIEDWMKNKNNPVTVNQAPTLREKSILLVKLMQYVEKRFPDDLELNAQFLELINYIYRDEQLKQSELTSKLEAAFLAGLRCNQPHIRAKFFEIFDGSMRRRLHDRLLYVICSQAWDSIGQHYWIKQCIELLILTANTNTPIQNSNEHHLLPSISSVINLADSEEKNNFVIYTSKLQNESTDSLDSIEDKEDAFDMDMSVDSNISRREESERPVSNRPATLTKLIARQAEFLESNRKIRTEQLLVATSQLCHMDTQLAEKVWLDIFPRLWSILDDGQQQSLVREIVPFLASGAHVTQKDCHPSALNTFVEALAHCNPPVYLPPNLMTYLGKAHNLWHRMTLMLENMALDWPQKKDSPGEYNDPDIGDYPPSDADQSSVFDPLSQMYSSLREEDLWAGLWQKYAKYPETNNAIAYEQMGFFEEAQGAYDLVMTKFKQETANGPAPSELNSELLLWEKHWIRCATELNQWDILLDYAQSSKEKNAFLTMESAWRVPDWALMKQALLKVEQACPKTEGYKVNLYRGFLAILNKDEPHLTSVERYVEVASVLCMREWRRLPPIVSHIHLPILQAAQQIMELQEACQIHQGLTQSRTSIHDMKAIVKTWRNRLPVVADDLSHWSDIFTWRQHHYQIITQYMEEQKSDVIKTNLMMGAHASAQAIIHFGKMARKQNLTGVCQDSLSRIYTIPSVPIVDCFQKIRQQIKCFLQKAATSTGRGELAQALEVIESTNLSYFENPMISEFMALKGLLFAQSGNSEEANKAFSAAVQVHDTLIKAWALWGDYLEHIFTRESRQMNIGVSAVVCFLHACRHQNESKSRKYLAKVLWLLCYDDDKSSLMEALDKYAVGVPPLHWLPWIPQLLCCLVQYESRVILNLLSQVGRMFPQAVYFPIRTLYLTLKVEQREKHKSAEQASLASKMQSAANQGSGENIIVNVQPPPSPVVISTTPATRTPSGQPTQASSIASAGPIKATQAMWRCSKVMHVQREIHPTILNSLEGIVDQMIWFRENWREEVLRQLRQGLIKCYAIAFENRGSVNDATITPHTLNFVRKLVSTFGIGVENISPAPLTYGSAASESLARQAQATVSDPAFQKMKGQFTSDFDFSQPGAMKLHNLISELTKWIIILESNTKQMSKSFLIEEKCRYLSNFSQKTAEVELPGELLLPRPSHYHIRIARFMPRVTIVQKHNTAARRLHIRGTNGKIYPYLVVNDSGLGDARREERVLQLLRMLNHYLAKQKETSRRFLHITVPRVVAVSPQMRLVEDNPSSISLLDIFKNSCSKLSIDHHDAPIKRYYERLADVQARGSQTTHNVLRDILREVQSSMVPKTLLKDWATRNYRSATDYWQFRKMFTLQLSLACLCEHALHLTRLNADMMYLHQDSGLVNISYFKFDVDDATGELDANRPVPFRLTPNIVEFLSTIGITGPLTASAIATARCLVQPNFKLSTILRAILRDEIFSIHKKRLKDEKPILDANGEMSQEPEVDMEKIITVVNKAVDSIMQRLSNISYFDNVESNKMSTLVQAAHNPDNLCRMDPAWHPWV</sequence>
<dbReference type="SUPFAM" id="SSF56112">
    <property type="entry name" value="Protein kinase-like (PK-like)"/>
    <property type="match status" value="1"/>
</dbReference>
<evidence type="ECO:0000256" key="2">
    <source>
        <dbReference type="SAM" id="MobiDB-lite"/>
    </source>
</evidence>
<feature type="domain" description="PI3K/PI4K catalytic" evidence="3">
    <location>
        <begin position="1816"/>
        <end position="2139"/>
    </location>
</feature>
<dbReference type="InterPro" id="IPR014009">
    <property type="entry name" value="PIK_FAT"/>
</dbReference>
<gene>
    <name evidence="6" type="primary">Nipped-A_1</name>
    <name evidence="6" type="ORF">Bhyg_16321</name>
</gene>
<feature type="domain" description="FATC" evidence="5">
    <location>
        <begin position="2140"/>
        <end position="2180"/>
    </location>
</feature>
<dbReference type="GO" id="GO:0005634">
    <property type="term" value="C:nucleus"/>
    <property type="evidence" value="ECO:0007669"/>
    <property type="project" value="TreeGrafter"/>
</dbReference>
<dbReference type="SMART" id="SM00146">
    <property type="entry name" value="PI3Kc"/>
    <property type="match status" value="1"/>
</dbReference>
<dbReference type="InterPro" id="IPR003152">
    <property type="entry name" value="FATC_dom"/>
</dbReference>
<dbReference type="GO" id="GO:0006355">
    <property type="term" value="P:regulation of DNA-templated transcription"/>
    <property type="evidence" value="ECO:0007669"/>
    <property type="project" value="TreeGrafter"/>
</dbReference>
<evidence type="ECO:0000259" key="3">
    <source>
        <dbReference type="PROSITE" id="PS50290"/>
    </source>
</evidence>
<feature type="domain" description="FAT" evidence="4">
    <location>
        <begin position="966"/>
        <end position="1536"/>
    </location>
</feature>
<proteinExistence type="inferred from homology"/>
<dbReference type="InterPro" id="IPR046805">
    <property type="entry name" value="Tra1_ring"/>
</dbReference>
<keyword evidence="7" id="KW-1185">Reference proteome</keyword>
<feature type="region of interest" description="Disordered" evidence="2">
    <location>
        <begin position="994"/>
        <end position="1017"/>
    </location>
</feature>
<dbReference type="GO" id="GO:0004672">
    <property type="term" value="F:protein kinase activity"/>
    <property type="evidence" value="ECO:0007669"/>
    <property type="project" value="UniProtKB-ARBA"/>
</dbReference>
<dbReference type="InterPro" id="IPR000403">
    <property type="entry name" value="PI3/4_kinase_cat_dom"/>
</dbReference>
<evidence type="ECO:0000259" key="5">
    <source>
        <dbReference type="PROSITE" id="PS51190"/>
    </source>
</evidence>
<dbReference type="EMBL" id="WJQU01003173">
    <property type="protein sequence ID" value="KAJ6627056.1"/>
    <property type="molecule type" value="Genomic_DNA"/>
</dbReference>
<evidence type="ECO:0000256" key="1">
    <source>
        <dbReference type="ARBA" id="ARBA00007234"/>
    </source>
</evidence>
<dbReference type="Gene3D" id="1.10.1070.11">
    <property type="entry name" value="Phosphatidylinositol 3-/4-kinase, catalytic domain"/>
    <property type="match status" value="1"/>
</dbReference>
<evidence type="ECO:0000313" key="6">
    <source>
        <dbReference type="EMBL" id="KAJ6627056.1"/>
    </source>
</evidence>
<dbReference type="GO" id="GO:0006281">
    <property type="term" value="P:DNA repair"/>
    <property type="evidence" value="ECO:0007669"/>
    <property type="project" value="TreeGrafter"/>
</dbReference>
<dbReference type="PANTHER" id="PTHR11139">
    <property type="entry name" value="ATAXIA TELANGIECTASIA MUTATED ATM -RELATED"/>
    <property type="match status" value="1"/>
</dbReference>
<reference evidence="6" key="1">
    <citation type="submission" date="2022-07" db="EMBL/GenBank/DDBJ databases">
        <authorList>
            <person name="Trinca V."/>
            <person name="Uliana J.V.C."/>
            <person name="Torres T.T."/>
            <person name="Ward R.J."/>
            <person name="Monesi N."/>
        </authorList>
    </citation>
    <scope>NUCLEOTIDE SEQUENCE</scope>
    <source>
        <strain evidence="6">HSMRA1968</strain>
        <tissue evidence="6">Whole embryos</tissue>
    </source>
</reference>
<name>A0A9Q0MJG9_9DIPT</name>
<dbReference type="SMART" id="SM01343">
    <property type="entry name" value="FATC"/>
    <property type="match status" value="1"/>
</dbReference>
<dbReference type="GO" id="GO:0035267">
    <property type="term" value="C:NuA4 histone acetyltransferase complex"/>
    <property type="evidence" value="ECO:0007669"/>
    <property type="project" value="TreeGrafter"/>
</dbReference>
<dbReference type="PROSITE" id="PS51190">
    <property type="entry name" value="FATC"/>
    <property type="match status" value="1"/>
</dbReference>
<comment type="similarity">
    <text evidence="1">Belongs to the PI3/PI4-kinase family. TRA1 subfamily.</text>
</comment>
<dbReference type="PROSITE" id="PS51189">
    <property type="entry name" value="FAT"/>
    <property type="match status" value="1"/>
</dbReference>
<feature type="non-terminal residue" evidence="6">
    <location>
        <position position="1"/>
    </location>
</feature>
<dbReference type="Gene3D" id="3.30.1010.10">
    <property type="entry name" value="Phosphatidylinositol 3-kinase Catalytic Subunit, Chain A, domain 4"/>
    <property type="match status" value="1"/>
</dbReference>
<dbReference type="InterPro" id="IPR036940">
    <property type="entry name" value="PI3/4_kinase_cat_sf"/>
</dbReference>
<dbReference type="InterPro" id="IPR011990">
    <property type="entry name" value="TPR-like_helical_dom_sf"/>
</dbReference>
<dbReference type="SUPFAM" id="SSF48371">
    <property type="entry name" value="ARM repeat"/>
    <property type="match status" value="1"/>
</dbReference>